<feature type="region of interest" description="Disordered" evidence="1">
    <location>
        <begin position="1"/>
        <end position="96"/>
    </location>
</feature>
<feature type="compositionally biased region" description="Basic and acidic residues" evidence="1">
    <location>
        <begin position="78"/>
        <end position="96"/>
    </location>
</feature>
<name>A0A5J9SIB1_9POAL</name>
<feature type="non-terminal residue" evidence="2">
    <location>
        <position position="1"/>
    </location>
</feature>
<protein>
    <submittedName>
        <fullName evidence="2">Uncharacterized protein</fullName>
    </submittedName>
</protein>
<dbReference type="Gramene" id="TVT98869">
    <property type="protein sequence ID" value="TVT98869"/>
    <property type="gene ID" value="EJB05_55807"/>
</dbReference>
<evidence type="ECO:0000256" key="1">
    <source>
        <dbReference type="SAM" id="MobiDB-lite"/>
    </source>
</evidence>
<reference evidence="2 3" key="1">
    <citation type="journal article" date="2019" name="Sci. Rep.">
        <title>A high-quality genome of Eragrostis curvula grass provides insights into Poaceae evolution and supports new strategies to enhance forage quality.</title>
        <authorList>
            <person name="Carballo J."/>
            <person name="Santos B.A.C.M."/>
            <person name="Zappacosta D."/>
            <person name="Garbus I."/>
            <person name="Selva J.P."/>
            <person name="Gallo C.A."/>
            <person name="Diaz A."/>
            <person name="Albertini E."/>
            <person name="Caccamo M."/>
            <person name="Echenique V."/>
        </authorList>
    </citation>
    <scope>NUCLEOTIDE SEQUENCE [LARGE SCALE GENOMIC DNA]</scope>
    <source>
        <strain evidence="3">cv. Victoria</strain>
        <tissue evidence="2">Leaf</tissue>
    </source>
</reference>
<evidence type="ECO:0000313" key="2">
    <source>
        <dbReference type="EMBL" id="TVT98869.1"/>
    </source>
</evidence>
<gene>
    <name evidence="2" type="ORF">EJB05_55807</name>
</gene>
<dbReference type="AlphaFoldDB" id="A0A5J9SIB1"/>
<organism evidence="2 3">
    <name type="scientific">Eragrostis curvula</name>
    <name type="common">weeping love grass</name>
    <dbReference type="NCBI Taxonomy" id="38414"/>
    <lineage>
        <taxon>Eukaryota</taxon>
        <taxon>Viridiplantae</taxon>
        <taxon>Streptophyta</taxon>
        <taxon>Embryophyta</taxon>
        <taxon>Tracheophyta</taxon>
        <taxon>Spermatophyta</taxon>
        <taxon>Magnoliopsida</taxon>
        <taxon>Liliopsida</taxon>
        <taxon>Poales</taxon>
        <taxon>Poaceae</taxon>
        <taxon>PACMAD clade</taxon>
        <taxon>Chloridoideae</taxon>
        <taxon>Eragrostideae</taxon>
        <taxon>Eragrostidinae</taxon>
        <taxon>Eragrostis</taxon>
    </lineage>
</organism>
<sequence>MAVFLVYRTERTSRRRPDDHRGGSDDRGGAARTTTPTKYPSSAVPHRPYLAVPRCPDSVASPTPSFQPGAAVLWPEPGRPETGRLRRLEDARSAAT</sequence>
<dbReference type="Proteomes" id="UP000324897">
    <property type="component" value="Unassembled WGS sequence"/>
</dbReference>
<feature type="compositionally biased region" description="Basic and acidic residues" evidence="1">
    <location>
        <begin position="8"/>
        <end position="29"/>
    </location>
</feature>
<comment type="caution">
    <text evidence="2">The sequence shown here is derived from an EMBL/GenBank/DDBJ whole genome shotgun (WGS) entry which is preliminary data.</text>
</comment>
<accession>A0A5J9SIB1</accession>
<evidence type="ECO:0000313" key="3">
    <source>
        <dbReference type="Proteomes" id="UP000324897"/>
    </source>
</evidence>
<keyword evidence="3" id="KW-1185">Reference proteome</keyword>
<dbReference type="EMBL" id="RWGY01000793">
    <property type="protein sequence ID" value="TVT98869.1"/>
    <property type="molecule type" value="Genomic_DNA"/>
</dbReference>
<proteinExistence type="predicted"/>